<feature type="signal peptide" evidence="1">
    <location>
        <begin position="1"/>
        <end position="39"/>
    </location>
</feature>
<name>A0A7C9PI77_9BURK</name>
<keyword evidence="3" id="KW-1185">Reference proteome</keyword>
<dbReference type="Proteomes" id="UP000484255">
    <property type="component" value="Unassembled WGS sequence"/>
</dbReference>
<evidence type="ECO:0000256" key="1">
    <source>
        <dbReference type="SAM" id="SignalP"/>
    </source>
</evidence>
<proteinExistence type="predicted"/>
<gene>
    <name evidence="2" type="ORF">G3A44_14760</name>
</gene>
<reference evidence="2 3" key="1">
    <citation type="submission" date="2020-02" db="EMBL/GenBank/DDBJ databases">
        <title>Ideonella bacterium strain TBM-1.</title>
        <authorList>
            <person name="Chen W.-M."/>
        </authorList>
    </citation>
    <scope>NUCLEOTIDE SEQUENCE [LARGE SCALE GENOMIC DNA]</scope>
    <source>
        <strain evidence="2 3">TBM-1</strain>
    </source>
</reference>
<accession>A0A7C9PI77</accession>
<organism evidence="2 3">
    <name type="scientific">Ideonella livida</name>
    <dbReference type="NCBI Taxonomy" id="2707176"/>
    <lineage>
        <taxon>Bacteria</taxon>
        <taxon>Pseudomonadati</taxon>
        <taxon>Pseudomonadota</taxon>
        <taxon>Betaproteobacteria</taxon>
        <taxon>Burkholderiales</taxon>
        <taxon>Sphaerotilaceae</taxon>
        <taxon>Ideonella</taxon>
    </lineage>
</organism>
<dbReference type="AlphaFoldDB" id="A0A7C9PI77"/>
<feature type="chain" id="PRO_5028974301" evidence="1">
    <location>
        <begin position="40"/>
        <end position="145"/>
    </location>
</feature>
<protein>
    <submittedName>
        <fullName evidence="2">DUF5329 domain-containing protein</fullName>
    </submittedName>
</protein>
<sequence length="145" mass="15712">MTPYRHRRLLPCLSSAWRGLPALALAALAALCSAGPAGAAPSAAPVRAEIEALLARLQSSGCQFQRNGTWHEAPQAREHLLRKLAAVEERTTVRSTEQFIELAASRSSLSGQAYQVRCGTTPAQNSQPWLSRELAALRGETRNRP</sequence>
<dbReference type="Pfam" id="PF17263">
    <property type="entry name" value="DUF5329"/>
    <property type="match status" value="1"/>
</dbReference>
<evidence type="ECO:0000313" key="2">
    <source>
        <dbReference type="EMBL" id="NDY92448.1"/>
    </source>
</evidence>
<comment type="caution">
    <text evidence="2">The sequence shown here is derived from an EMBL/GenBank/DDBJ whole genome shotgun (WGS) entry which is preliminary data.</text>
</comment>
<keyword evidence="1" id="KW-0732">Signal</keyword>
<dbReference type="RefSeq" id="WP_163458338.1">
    <property type="nucleotide sequence ID" value="NZ_JAAGOH010000018.1"/>
</dbReference>
<dbReference type="InterPro" id="IPR035242">
    <property type="entry name" value="DUF5329"/>
</dbReference>
<dbReference type="EMBL" id="JAAGOH010000018">
    <property type="protein sequence ID" value="NDY92448.1"/>
    <property type="molecule type" value="Genomic_DNA"/>
</dbReference>
<evidence type="ECO:0000313" key="3">
    <source>
        <dbReference type="Proteomes" id="UP000484255"/>
    </source>
</evidence>